<keyword evidence="4 7" id="KW-1133">Transmembrane helix</keyword>
<dbReference type="InterPro" id="IPR013092">
    <property type="entry name" value="Connexin_N"/>
</dbReference>
<dbReference type="PANTHER" id="PTHR11984">
    <property type="entry name" value="CONNEXIN"/>
    <property type="match status" value="1"/>
</dbReference>
<evidence type="ECO:0000256" key="3">
    <source>
        <dbReference type="ARBA" id="ARBA00022692"/>
    </source>
</evidence>
<evidence type="ECO:0000259" key="8">
    <source>
        <dbReference type="SMART" id="SM00037"/>
    </source>
</evidence>
<dbReference type="PANTHER" id="PTHR11984:SF53">
    <property type="entry name" value="GAP JUNCTION PROTEIN"/>
    <property type="match status" value="1"/>
</dbReference>
<dbReference type="Proteomes" id="UP001158576">
    <property type="component" value="Chromosome 2"/>
</dbReference>
<feature type="region of interest" description="Disordered" evidence="6">
    <location>
        <begin position="102"/>
        <end position="218"/>
    </location>
</feature>
<evidence type="ECO:0000256" key="1">
    <source>
        <dbReference type="ARBA" id="ARBA00004651"/>
    </source>
</evidence>
<dbReference type="InterPro" id="IPR000500">
    <property type="entry name" value="Connexin"/>
</dbReference>
<dbReference type="Gene3D" id="1.20.1440.80">
    <property type="entry name" value="Gap junction channel protein cysteine-rich domain"/>
    <property type="match status" value="1"/>
</dbReference>
<evidence type="ECO:0000256" key="5">
    <source>
        <dbReference type="ARBA" id="ARBA00023136"/>
    </source>
</evidence>
<feature type="transmembrane region" description="Helical" evidence="7">
    <location>
        <begin position="21"/>
        <end position="40"/>
    </location>
</feature>
<dbReference type="InterPro" id="IPR019570">
    <property type="entry name" value="Connexin_CCC"/>
</dbReference>
<keyword evidence="5 7" id="KW-0472">Membrane</keyword>
<feature type="compositionally biased region" description="Basic and acidic residues" evidence="6">
    <location>
        <begin position="102"/>
        <end position="123"/>
    </location>
</feature>
<organism evidence="10 11">
    <name type="scientific">Oikopleura dioica</name>
    <name type="common">Tunicate</name>
    <dbReference type="NCBI Taxonomy" id="34765"/>
    <lineage>
        <taxon>Eukaryota</taxon>
        <taxon>Metazoa</taxon>
        <taxon>Chordata</taxon>
        <taxon>Tunicata</taxon>
        <taxon>Appendicularia</taxon>
        <taxon>Copelata</taxon>
        <taxon>Oikopleuridae</taxon>
        <taxon>Oikopleura</taxon>
    </lineage>
</organism>
<feature type="domain" description="Connexin N-terminal" evidence="8">
    <location>
        <begin position="42"/>
        <end position="75"/>
    </location>
</feature>
<dbReference type="Pfam" id="PF00029">
    <property type="entry name" value="Connexin"/>
    <property type="match status" value="2"/>
</dbReference>
<dbReference type="InterPro" id="IPR038359">
    <property type="entry name" value="Connexin_N_sf"/>
</dbReference>
<feature type="compositionally biased region" description="Polar residues" evidence="6">
    <location>
        <begin position="124"/>
        <end position="158"/>
    </location>
</feature>
<proteinExistence type="predicted"/>
<accession>A0ABN7T715</accession>
<feature type="compositionally biased region" description="Polar residues" evidence="6">
    <location>
        <begin position="491"/>
        <end position="500"/>
    </location>
</feature>
<sequence length="541" mass="61328">MSWHFVERWLEKASQHATLVGKFWLTFLIVCRMVIIASIGDRVYADEQSEFKCNTQQPGCNNVCFNSFSPISHLRFWSFQILACAMPSIIFVIYSGHKAREKSKLESEAKKRQKERAQRHQERGPTQASAPFSTSGGENRIKSPSNLKDTATQTNQSDIVEDVNDDVRGSTLKRQRRTPRRGGKGSSGKPSEPGAGSDGESDSDNENSPLTTQQQQNTVLDIDKRSTAASLPPLSGCGVKSVGSTGPPENVLVWLPSQPPNQVKHRKGNQPSTHGQNGHLPNDLMPIELPPYSNEYLQNADDFTKQHIHTAPITHRDPEITKIIKKPNRHFRLYVVSTFVRLNLEFGFLYLQWHLFGFEVPSTYKCRQSPCPNVVDCFPSRPQEKTIFLYFMFLFSILCCVLNVCEFLELIWKLLKRCDCQRLNCCGCQQKYQRPSEASRQYLQAGPPPAPFIFDGPSVSRLEGNYDDGHYDNRPLLGDKRHRFVKRSASGLKSPTSSAAQEKLLQDKGQRVSPSKQWKYWKGTESEQNTQANNEKSTNWL</sequence>
<feature type="region of interest" description="Disordered" evidence="6">
    <location>
        <begin position="488"/>
        <end position="541"/>
    </location>
</feature>
<reference evidence="10 11" key="1">
    <citation type="submission" date="2021-04" db="EMBL/GenBank/DDBJ databases">
        <authorList>
            <person name="Bliznina A."/>
        </authorList>
    </citation>
    <scope>NUCLEOTIDE SEQUENCE [LARGE SCALE GENOMIC DNA]</scope>
</reference>
<evidence type="ECO:0000256" key="7">
    <source>
        <dbReference type="SAM" id="Phobius"/>
    </source>
</evidence>
<evidence type="ECO:0000256" key="2">
    <source>
        <dbReference type="ARBA" id="ARBA00022475"/>
    </source>
</evidence>
<gene>
    <name evidence="10" type="ORF">OKIOD_LOCUS16322</name>
</gene>
<feature type="transmembrane region" description="Helical" evidence="7">
    <location>
        <begin position="76"/>
        <end position="94"/>
    </location>
</feature>
<name>A0ABN7T715_OIKDI</name>
<feature type="transmembrane region" description="Helical" evidence="7">
    <location>
        <begin position="331"/>
        <end position="353"/>
    </location>
</feature>
<keyword evidence="11" id="KW-1185">Reference proteome</keyword>
<dbReference type="PRINTS" id="PR00206">
    <property type="entry name" value="CONNEXIN"/>
</dbReference>
<feature type="region of interest" description="Disordered" evidence="6">
    <location>
        <begin position="250"/>
        <end position="282"/>
    </location>
</feature>
<evidence type="ECO:0000256" key="4">
    <source>
        <dbReference type="ARBA" id="ARBA00022989"/>
    </source>
</evidence>
<dbReference type="SMART" id="SM01089">
    <property type="entry name" value="Connexin_CCC"/>
    <property type="match status" value="1"/>
</dbReference>
<evidence type="ECO:0000313" key="10">
    <source>
        <dbReference type="EMBL" id="CAG5113448.1"/>
    </source>
</evidence>
<feature type="compositionally biased region" description="Basic residues" evidence="6">
    <location>
        <begin position="171"/>
        <end position="183"/>
    </location>
</feature>
<dbReference type="EMBL" id="OU015567">
    <property type="protein sequence ID" value="CAG5113448.1"/>
    <property type="molecule type" value="Genomic_DNA"/>
</dbReference>
<feature type="domain" description="Connexin cysteine-rich" evidence="9">
    <location>
        <begin position="344"/>
        <end position="410"/>
    </location>
</feature>
<protein>
    <submittedName>
        <fullName evidence="10">Oidioi.mRNA.OKI2018_I69.chr2.g7557.t1.cds</fullName>
    </submittedName>
</protein>
<keyword evidence="3 7" id="KW-0812">Transmembrane</keyword>
<keyword evidence="2" id="KW-1003">Cell membrane</keyword>
<feature type="compositionally biased region" description="Polar residues" evidence="6">
    <location>
        <begin position="526"/>
        <end position="541"/>
    </location>
</feature>
<dbReference type="SMART" id="SM00037">
    <property type="entry name" value="CNX"/>
    <property type="match status" value="1"/>
</dbReference>
<feature type="transmembrane region" description="Helical" evidence="7">
    <location>
        <begin position="387"/>
        <end position="412"/>
    </location>
</feature>
<evidence type="ECO:0000259" key="9">
    <source>
        <dbReference type="SMART" id="SM01089"/>
    </source>
</evidence>
<evidence type="ECO:0000313" key="11">
    <source>
        <dbReference type="Proteomes" id="UP001158576"/>
    </source>
</evidence>
<evidence type="ECO:0000256" key="6">
    <source>
        <dbReference type="SAM" id="MobiDB-lite"/>
    </source>
</evidence>
<comment type="subcellular location">
    <subcellularLocation>
        <location evidence="1">Cell membrane</location>
        <topology evidence="1">Multi-pass membrane protein</topology>
    </subcellularLocation>
</comment>